<protein>
    <recommendedName>
        <fullName evidence="3">Lipoprotein</fullName>
    </recommendedName>
</protein>
<dbReference type="PROSITE" id="PS51257">
    <property type="entry name" value="PROKAR_LIPOPROTEIN"/>
    <property type="match status" value="1"/>
</dbReference>
<evidence type="ECO:0000313" key="1">
    <source>
        <dbReference type="EMBL" id="KAB2808604.1"/>
    </source>
</evidence>
<dbReference type="AlphaFoldDB" id="A0A6N6REV5"/>
<comment type="caution">
    <text evidence="1">The sequence shown here is derived from an EMBL/GenBank/DDBJ whole genome shotgun (WGS) entry which is preliminary data.</text>
</comment>
<accession>A0A6N6REV5</accession>
<gene>
    <name evidence="1" type="ORF">F8C67_09965</name>
</gene>
<proteinExistence type="predicted"/>
<sequence>MYKYLLGLATLFTLSCGSDGSAEAGIAPASTPDPVVVEKEEPQARQMDVVEKLRTDTVYEEFDDKFHIRLVGRIDTVLNFDDIPMKLFSRFRLQKVEVYKENGFWVIPHPDYEFKLGEMPFDETLNEVVYVEGDSSKFDNINGYSQLYGIRDGELPSTQFARFTFLPKGGDVRSVTPHHYEDLFNVNLKGEGKSANPQAYRTKDGGMIITLRGGGENSEYLAILLFAKNGQLVKRKVETIAEPSES</sequence>
<name>A0A6N6REV5_9FLAO</name>
<evidence type="ECO:0008006" key="3">
    <source>
        <dbReference type="Google" id="ProtNLM"/>
    </source>
</evidence>
<organism evidence="1 2">
    <name type="scientific">Phaeocystidibacter luteus</name>
    <dbReference type="NCBI Taxonomy" id="911197"/>
    <lineage>
        <taxon>Bacteria</taxon>
        <taxon>Pseudomonadati</taxon>
        <taxon>Bacteroidota</taxon>
        <taxon>Flavobacteriia</taxon>
        <taxon>Flavobacteriales</taxon>
        <taxon>Phaeocystidibacteraceae</taxon>
        <taxon>Phaeocystidibacter</taxon>
    </lineage>
</organism>
<dbReference type="RefSeq" id="WP_151667698.1">
    <property type="nucleotide sequence ID" value="NZ_WBVO01000008.1"/>
</dbReference>
<dbReference type="EMBL" id="WBVO01000008">
    <property type="protein sequence ID" value="KAB2808604.1"/>
    <property type="molecule type" value="Genomic_DNA"/>
</dbReference>
<evidence type="ECO:0000313" key="2">
    <source>
        <dbReference type="Proteomes" id="UP000468650"/>
    </source>
</evidence>
<reference evidence="1 2" key="1">
    <citation type="submission" date="2019-09" db="EMBL/GenBank/DDBJ databases">
        <title>Genomes of family Cryomorphaceae.</title>
        <authorList>
            <person name="Bowman J.P."/>
        </authorList>
    </citation>
    <scope>NUCLEOTIDE SEQUENCE [LARGE SCALE GENOMIC DNA]</scope>
    <source>
        <strain evidence="1 2">LMG 25704</strain>
    </source>
</reference>
<dbReference type="Proteomes" id="UP000468650">
    <property type="component" value="Unassembled WGS sequence"/>
</dbReference>
<keyword evidence="2" id="KW-1185">Reference proteome</keyword>